<dbReference type="GO" id="GO:0006811">
    <property type="term" value="P:monoatomic ion transport"/>
    <property type="evidence" value="ECO:0007669"/>
    <property type="project" value="UniProtKB-KW"/>
</dbReference>
<feature type="transmembrane region" description="Helical" evidence="14">
    <location>
        <begin position="275"/>
        <end position="295"/>
    </location>
</feature>
<evidence type="ECO:0000256" key="13">
    <source>
        <dbReference type="SAM" id="MobiDB-lite"/>
    </source>
</evidence>
<evidence type="ECO:0000256" key="12">
    <source>
        <dbReference type="ARBA" id="ARBA00031636"/>
    </source>
</evidence>
<feature type="transmembrane region" description="Helical" evidence="14">
    <location>
        <begin position="35"/>
        <end position="57"/>
    </location>
</feature>
<evidence type="ECO:0000256" key="8">
    <source>
        <dbReference type="ARBA" id="ARBA00022692"/>
    </source>
</evidence>
<keyword evidence="7" id="KW-1003">Cell membrane</keyword>
<feature type="transmembrane region" description="Helical" evidence="14">
    <location>
        <begin position="336"/>
        <end position="359"/>
    </location>
</feature>
<protein>
    <recommendedName>
        <fullName evidence="4">Probable multidrug resistance protein NorM</fullName>
    </recommendedName>
    <alternativeName>
        <fullName evidence="12">Multidrug-efflux transporter</fullName>
    </alternativeName>
</protein>
<keyword evidence="11 14" id="KW-0472">Membrane</keyword>
<evidence type="ECO:0000256" key="10">
    <source>
        <dbReference type="ARBA" id="ARBA00023065"/>
    </source>
</evidence>
<evidence type="ECO:0000256" key="4">
    <source>
        <dbReference type="ARBA" id="ARBA00020268"/>
    </source>
</evidence>
<keyword evidence="5" id="KW-0813">Transport</keyword>
<feature type="transmembrane region" description="Helical" evidence="14">
    <location>
        <begin position="301"/>
        <end position="324"/>
    </location>
</feature>
<dbReference type="InterPro" id="IPR050222">
    <property type="entry name" value="MATE_MdtK"/>
</dbReference>
<sequence>MGESTGINKKTGKGTNRGYDPGENRMFTRRQIYQLMLPLIIEQLLTVTVGIADSMMVSVAGEAAVSGVSLVDAINNLVLSVLAALATGGAVVCSQYLGKKDKDSACQAANQLVLTTTTIALAIMLILLIGGRHLLRLIFGATEDSVMNQAVTYCVIIVFTYPFMAIYNSAAALLRSMGNSRVSMLVSLLMNLINIAGNAILIFGLNMGVAGAAIATVISRIVGSFLLLGMAHQKRYEVHVSGLYRVRPHWQMIRRILYIGIPTGLENGIFQLGKLIVLSLISSFGTASIMANSVGSMICQFMILPGVATSLAIVTVVGQCIGAGEVKQARYYTNRLILLSTIMMAVVSAGIVLLRPFLLGLYNMSPEAYKIANTLIIWHFIAGLIWPLSFNLPNALRAAGDVKYTMVIGMLSMWIFRVGSSYLLGGMLGYGVYGVWLAMFLDWFVRVICLLIRYHGDKWHQKKLV</sequence>
<dbReference type="InterPro" id="IPR002528">
    <property type="entry name" value="MATE_fam"/>
</dbReference>
<evidence type="ECO:0000256" key="14">
    <source>
        <dbReference type="SAM" id="Phobius"/>
    </source>
</evidence>
<keyword evidence="9 14" id="KW-1133">Transmembrane helix</keyword>
<evidence type="ECO:0000256" key="3">
    <source>
        <dbReference type="ARBA" id="ARBA00010199"/>
    </source>
</evidence>
<comment type="caution">
    <text evidence="15">The sequence shown here is derived from an EMBL/GenBank/DDBJ whole genome shotgun (WGS) entry which is preliminary data.</text>
</comment>
<evidence type="ECO:0000256" key="6">
    <source>
        <dbReference type="ARBA" id="ARBA00022449"/>
    </source>
</evidence>
<dbReference type="PANTHER" id="PTHR43298:SF2">
    <property type="entry name" value="FMN_FAD EXPORTER YEEO-RELATED"/>
    <property type="match status" value="1"/>
</dbReference>
<dbReference type="GO" id="GO:0015297">
    <property type="term" value="F:antiporter activity"/>
    <property type="evidence" value="ECO:0007669"/>
    <property type="project" value="UniProtKB-KW"/>
</dbReference>
<feature type="transmembrane region" description="Helical" evidence="14">
    <location>
        <begin position="77"/>
        <end position="97"/>
    </location>
</feature>
<dbReference type="AlphaFoldDB" id="A0AAE3E8Z4"/>
<feature type="transmembrane region" description="Helical" evidence="14">
    <location>
        <begin position="182"/>
        <end position="203"/>
    </location>
</feature>
<dbReference type="CDD" id="cd13137">
    <property type="entry name" value="MATE_NorM_like"/>
    <property type="match status" value="1"/>
</dbReference>
<evidence type="ECO:0000256" key="7">
    <source>
        <dbReference type="ARBA" id="ARBA00022475"/>
    </source>
</evidence>
<dbReference type="GO" id="GO:0042910">
    <property type="term" value="F:xenobiotic transmembrane transporter activity"/>
    <property type="evidence" value="ECO:0007669"/>
    <property type="project" value="InterPro"/>
</dbReference>
<dbReference type="Proteomes" id="UP001198182">
    <property type="component" value="Unassembled WGS sequence"/>
</dbReference>
<feature type="region of interest" description="Disordered" evidence="13">
    <location>
        <begin position="1"/>
        <end position="23"/>
    </location>
</feature>
<evidence type="ECO:0000313" key="15">
    <source>
        <dbReference type="EMBL" id="MCC2229666.1"/>
    </source>
</evidence>
<keyword evidence="16" id="KW-1185">Reference proteome</keyword>
<feature type="transmembrane region" description="Helical" evidence="14">
    <location>
        <begin position="371"/>
        <end position="392"/>
    </location>
</feature>
<feature type="transmembrane region" description="Helical" evidence="14">
    <location>
        <begin position="150"/>
        <end position="170"/>
    </location>
</feature>
<evidence type="ECO:0000256" key="11">
    <source>
        <dbReference type="ARBA" id="ARBA00023136"/>
    </source>
</evidence>
<name>A0AAE3E8Z4_9FIRM</name>
<dbReference type="PANTHER" id="PTHR43298">
    <property type="entry name" value="MULTIDRUG RESISTANCE PROTEIN NORM-RELATED"/>
    <property type="match status" value="1"/>
</dbReference>
<comment type="subcellular location">
    <subcellularLocation>
        <location evidence="2">Cell membrane</location>
        <topology evidence="2">Multi-pass membrane protein</topology>
    </subcellularLocation>
</comment>
<dbReference type="EMBL" id="JAJEQR010000003">
    <property type="protein sequence ID" value="MCC2229666.1"/>
    <property type="molecule type" value="Genomic_DNA"/>
</dbReference>
<evidence type="ECO:0000256" key="1">
    <source>
        <dbReference type="ARBA" id="ARBA00003408"/>
    </source>
</evidence>
<dbReference type="Pfam" id="PF01554">
    <property type="entry name" value="MatE"/>
    <property type="match status" value="2"/>
</dbReference>
<feature type="transmembrane region" description="Helical" evidence="14">
    <location>
        <begin position="209"/>
        <end position="228"/>
    </location>
</feature>
<gene>
    <name evidence="15" type="ORF">LKD81_01440</name>
</gene>
<evidence type="ECO:0000256" key="9">
    <source>
        <dbReference type="ARBA" id="ARBA00022989"/>
    </source>
</evidence>
<dbReference type="InterPro" id="IPR048279">
    <property type="entry name" value="MdtK-like"/>
</dbReference>
<keyword evidence="6" id="KW-0050">Antiport</keyword>
<keyword evidence="8 14" id="KW-0812">Transmembrane</keyword>
<comment type="function">
    <text evidence="1">Multidrug efflux pump.</text>
</comment>
<feature type="transmembrane region" description="Helical" evidence="14">
    <location>
        <begin position="109"/>
        <end position="130"/>
    </location>
</feature>
<evidence type="ECO:0000313" key="16">
    <source>
        <dbReference type="Proteomes" id="UP001198182"/>
    </source>
</evidence>
<organism evidence="15 16">
    <name type="scientific">Hominifimenecus microfluidus</name>
    <dbReference type="NCBI Taxonomy" id="2885348"/>
    <lineage>
        <taxon>Bacteria</taxon>
        <taxon>Bacillati</taxon>
        <taxon>Bacillota</taxon>
        <taxon>Clostridia</taxon>
        <taxon>Lachnospirales</taxon>
        <taxon>Lachnospiraceae</taxon>
        <taxon>Hominifimenecus</taxon>
    </lineage>
</organism>
<evidence type="ECO:0000256" key="5">
    <source>
        <dbReference type="ARBA" id="ARBA00022448"/>
    </source>
</evidence>
<dbReference type="RefSeq" id="WP_308452453.1">
    <property type="nucleotide sequence ID" value="NZ_JAJEQR010000003.1"/>
</dbReference>
<proteinExistence type="inferred from homology"/>
<dbReference type="NCBIfam" id="TIGR00797">
    <property type="entry name" value="matE"/>
    <property type="match status" value="1"/>
</dbReference>
<accession>A0AAE3E8Z4</accession>
<keyword evidence="10" id="KW-0406">Ion transport</keyword>
<reference evidence="15" key="1">
    <citation type="submission" date="2021-10" db="EMBL/GenBank/DDBJ databases">
        <title>Anaerobic single-cell dispensing facilitates the cultivation of human gut bacteria.</title>
        <authorList>
            <person name="Afrizal A."/>
        </authorList>
    </citation>
    <scope>NUCLEOTIDE SEQUENCE</scope>
    <source>
        <strain evidence="15">CLA-AA-H215</strain>
    </source>
</reference>
<comment type="similarity">
    <text evidence="3">Belongs to the multi antimicrobial extrusion (MATE) (TC 2.A.66.1) family.</text>
</comment>
<evidence type="ECO:0000256" key="2">
    <source>
        <dbReference type="ARBA" id="ARBA00004651"/>
    </source>
</evidence>
<dbReference type="PIRSF" id="PIRSF006603">
    <property type="entry name" value="DinF"/>
    <property type="match status" value="1"/>
</dbReference>
<dbReference type="GO" id="GO:0005886">
    <property type="term" value="C:plasma membrane"/>
    <property type="evidence" value="ECO:0007669"/>
    <property type="project" value="UniProtKB-SubCell"/>
</dbReference>